<evidence type="ECO:0000313" key="2">
    <source>
        <dbReference type="Proteomes" id="UP000190625"/>
    </source>
</evidence>
<sequence>MPFGYSKKIFPHPAVEYIPIHFRNIKITKDWNYPFQSNESKIYVFSNLKKAVEIIDKYHIPTSRIDQLQDDELLLITFNSQIEDIKYRGYKVTMITSSNRNPVHIFKIKTTYFYKERLYFAIYNQTGKELATKHFTLKN</sequence>
<dbReference type="OrthoDB" id="2112184at2"/>
<organism evidence="1 2">
    <name type="scientific">Selenihalanaerobacter shriftii</name>
    <dbReference type="NCBI Taxonomy" id="142842"/>
    <lineage>
        <taxon>Bacteria</taxon>
        <taxon>Bacillati</taxon>
        <taxon>Bacillota</taxon>
        <taxon>Clostridia</taxon>
        <taxon>Halanaerobiales</taxon>
        <taxon>Halobacteroidaceae</taxon>
        <taxon>Selenihalanaerobacter</taxon>
    </lineage>
</organism>
<evidence type="ECO:0000313" key="1">
    <source>
        <dbReference type="EMBL" id="SJZ74783.1"/>
    </source>
</evidence>
<keyword evidence="2" id="KW-1185">Reference proteome</keyword>
<dbReference type="RefSeq" id="WP_078810176.1">
    <property type="nucleotide sequence ID" value="NZ_FUWM01000013.1"/>
</dbReference>
<protein>
    <submittedName>
        <fullName evidence="1">Uncharacterized protein</fullName>
    </submittedName>
</protein>
<accession>A0A1T4N6J0</accession>
<proteinExistence type="predicted"/>
<reference evidence="2" key="1">
    <citation type="submission" date="2017-02" db="EMBL/GenBank/DDBJ databases">
        <authorList>
            <person name="Varghese N."/>
            <person name="Submissions S."/>
        </authorList>
    </citation>
    <scope>NUCLEOTIDE SEQUENCE [LARGE SCALE GENOMIC DNA]</scope>
    <source>
        <strain evidence="2">ATCC BAA-73</strain>
    </source>
</reference>
<dbReference type="Proteomes" id="UP000190625">
    <property type="component" value="Unassembled WGS sequence"/>
</dbReference>
<dbReference type="AlphaFoldDB" id="A0A1T4N6J0"/>
<dbReference type="EMBL" id="FUWM01000013">
    <property type="protein sequence ID" value="SJZ74783.1"/>
    <property type="molecule type" value="Genomic_DNA"/>
</dbReference>
<name>A0A1T4N6J0_9FIRM</name>
<gene>
    <name evidence="1" type="ORF">SAMN02745118_01712</name>
</gene>